<dbReference type="InterPro" id="IPR040079">
    <property type="entry name" value="Glutathione_S-Trfase"/>
</dbReference>
<dbReference type="Pfam" id="PF02798">
    <property type="entry name" value="GST_N"/>
    <property type="match status" value="3"/>
</dbReference>
<evidence type="ECO:0000256" key="6">
    <source>
        <dbReference type="SAM" id="MobiDB-lite"/>
    </source>
</evidence>
<comment type="subunit">
    <text evidence="2">EF-1 is composed of four subunits: alpha, beta, delta, and gamma.</text>
</comment>
<dbReference type="eggNOG" id="KOG0867">
    <property type="taxonomic scope" value="Eukaryota"/>
</dbReference>
<feature type="region of interest" description="Disordered" evidence="6">
    <location>
        <begin position="236"/>
        <end position="284"/>
    </location>
</feature>
<evidence type="ECO:0000256" key="1">
    <source>
        <dbReference type="ARBA" id="ARBA00003468"/>
    </source>
</evidence>
<feature type="domain" description="GST C-terminal" evidence="9">
    <location>
        <begin position="962"/>
        <end position="1090"/>
    </location>
</feature>
<dbReference type="InterPro" id="IPR036282">
    <property type="entry name" value="Glutathione-S-Trfase_C_sf"/>
</dbReference>
<dbReference type="PROSITE" id="PS50404">
    <property type="entry name" value="GST_NTER"/>
    <property type="match status" value="3"/>
</dbReference>
<feature type="domain" description="EF-1-gamma C-terminal" evidence="7">
    <location>
        <begin position="1133"/>
        <end position="1293"/>
    </location>
</feature>
<dbReference type="PANTHER" id="PTHR44372:SF1">
    <property type="entry name" value="ELONGATION FACTOR 1-GAMMA 3"/>
    <property type="match status" value="1"/>
</dbReference>
<dbReference type="InterPro" id="IPR044628">
    <property type="entry name" value="EF-1-gamma_plant"/>
</dbReference>
<reference evidence="10" key="1">
    <citation type="submission" date="2015-04" db="UniProtKB">
        <authorList>
            <consortium name="EnsemblPlants"/>
        </authorList>
    </citation>
    <scope>IDENTIFICATION</scope>
</reference>
<dbReference type="CDD" id="cd03181">
    <property type="entry name" value="GST_C_EF1Bgamma_like"/>
    <property type="match status" value="3"/>
</dbReference>
<feature type="compositionally biased region" description="Basic and acidic residues" evidence="6">
    <location>
        <begin position="244"/>
        <end position="265"/>
    </location>
</feature>
<feature type="domain" description="GST N-terminal" evidence="8">
    <location>
        <begin position="24"/>
        <end position="105"/>
    </location>
</feature>
<feature type="domain" description="GST C-terminal" evidence="9">
    <location>
        <begin position="539"/>
        <end position="667"/>
    </location>
</feature>
<dbReference type="SUPFAM" id="SSF52833">
    <property type="entry name" value="Thioredoxin-like"/>
    <property type="match status" value="3"/>
</dbReference>
<protein>
    <recommendedName>
        <fullName evidence="12">Elongation factor 1-gamma</fullName>
    </recommendedName>
</protein>
<dbReference type="Gene3D" id="3.30.70.1010">
    <property type="entry name" value="Translation elongation factor EF1B, gamma chain, conserved domain"/>
    <property type="match status" value="3"/>
</dbReference>
<dbReference type="FunFam" id="3.30.70.1010:FF:000001">
    <property type="entry name" value="Elongation factor 1-gamma 1"/>
    <property type="match status" value="3"/>
</dbReference>
<keyword evidence="11" id="KW-1185">Reference proteome</keyword>
<dbReference type="Gene3D" id="1.20.1050.10">
    <property type="match status" value="3"/>
</dbReference>
<dbReference type="Pfam" id="PF00043">
    <property type="entry name" value="GST_C"/>
    <property type="match status" value="3"/>
</dbReference>
<dbReference type="SFLD" id="SFLDG00358">
    <property type="entry name" value="Main_(cytGST)"/>
    <property type="match status" value="3"/>
</dbReference>
<evidence type="ECO:0000259" key="9">
    <source>
        <dbReference type="PROSITE" id="PS50405"/>
    </source>
</evidence>
<feature type="region of interest" description="Disordered" evidence="6">
    <location>
        <begin position="662"/>
        <end position="717"/>
    </location>
</feature>
<dbReference type="SFLD" id="SFLDS00019">
    <property type="entry name" value="Glutathione_Transferase_(cytos"/>
    <property type="match status" value="3"/>
</dbReference>
<dbReference type="Pfam" id="PF00647">
    <property type="entry name" value="EF1G"/>
    <property type="match status" value="3"/>
</dbReference>
<dbReference type="InterPro" id="IPR004046">
    <property type="entry name" value="GST_C"/>
</dbReference>
<evidence type="ECO:0008006" key="12">
    <source>
        <dbReference type="Google" id="ProtNLM"/>
    </source>
</evidence>
<sequence>MSNLICTVRSAAGSLIGRRQPGEMALVLHAGSGNKNAFKALIAAEYSGVKVELVKNFQMGVSNKTPEFLKMNPIGKIPVLETPDGPVFESNAIARYVTRSKADNPLYGSSLIEYAHIEQWIDFSATEVDANIGKWLYPRLGYAPYVAVSEEAAIAALKRSLGALNTHLASNTYLVGHSVTLADIVMTCNLYMGFAAIMIKSFTSEFPHVERYFWTMVNQPNFQKVLADVKQAESVPPVQKKAAPPKEQKPKEAKKEAPKPKAVEKPEEEEEAPKPKPKNPLDLLPPSKMILDEWKRLYSNTKTNFREVAIKGFWDMYDPEGYSLWFCDYKYNDENTVSFVTMNKVGGFLQRMDLCRKYAFGKMLVIGSEPPFKVKGLWLFRGPEIPKFVMDEVYDMELYEWTKVDISDEAQKERVSAMIEDLEPFEGEALLDAKCFKQQNEGSSCSASPRLASATVLHTFDGNKNAFKALIAAEYSGVKVELAKNFQMGVSNKTPEYLKMNPIGKVPVLETPDGPVFESNAIARYVTRSKADNPLYGSSLIEYAHIEQWIDFSATEVDANIGKWLYPRLGFAPYVAVSEEAAIAALKRSLGALNTHLASNTYLVGHSVTLADIVMTCNLYMGFACIMTRIFTSEFPHVERYFWTMVNQPNFKKVMNDVKQADSVPPVQKKAAPPKEQKPKEAKKEAPKEAPKPKAVEKPEEEEEAPKPKPKNPLDLLPPSKMILDEWKRLYSNTKTNFREVAIKGFWDMYDPEGYSLWFCDYKYNDENTVSFVTMNKVGGFLQRMDLCRKYAFGKMLVIGSEPPFKVKGLWLFRGPEIPKFVMDEVYDMELYEWTKVDISDEAQKERVSAMIEDLEPFEGEALLDAKCFKRQPGEMALVLHTFDGNKNAFKALIAAEYSGVKVELAKNFQMGVSNKTPEYLKMNPIGKVPVLETPDGPVFESNAIARYVTRSKADNPLYGSSLIEYAHIEQWIDFSATEVDANIGKWLYPRLGFAPYVAVSEEAAIAALKRSLGALNTHLASNTYLVGHSVTLADIVMTCNLYMGFACIMTRIFTSEFPHVERYFWTMVNQPNFKKVMNDVKQADSVPPVQKKAAPPKEQKPKEAKKEAPKEAPKPKAVEKPEEEEEAPKPKPKNPLDLLPPSKMILDEWKRLYSNTKTNFREVAIKGFWDMYDPEGYSLWFCDYKYNDENTVSFVTMNKVGGFLQRMDLCRKYAFGKMLVIGSEPPFKVKGLWLFRGPEIPKFVMDEVYDMELYEWTKVDISDEAQKERVSAMIEDLEPFEGEALLDAKCFK</sequence>
<dbReference type="Proteomes" id="UP000026962">
    <property type="component" value="Chromosome 2"/>
</dbReference>
<feature type="domain" description="EF-1-gamma C-terminal" evidence="7">
    <location>
        <begin position="277"/>
        <end position="437"/>
    </location>
</feature>
<reference evidence="10" key="2">
    <citation type="submission" date="2018-05" db="EMBL/GenBank/DDBJ databases">
        <title>OpunRS2 (Oryza punctata Reference Sequence Version 2).</title>
        <authorList>
            <person name="Zhang J."/>
            <person name="Kudrna D."/>
            <person name="Lee S."/>
            <person name="Talag J."/>
            <person name="Welchert J."/>
            <person name="Wing R.A."/>
        </authorList>
    </citation>
    <scope>NUCLEOTIDE SEQUENCE [LARGE SCALE GENOMIC DNA]</scope>
</reference>
<feature type="domain" description="EF-1-gamma C-terminal" evidence="7">
    <location>
        <begin position="710"/>
        <end position="870"/>
    </location>
</feature>
<evidence type="ECO:0000256" key="2">
    <source>
        <dbReference type="ARBA" id="ARBA00011237"/>
    </source>
</evidence>
<dbReference type="GO" id="GO:0004364">
    <property type="term" value="F:glutathione transferase activity"/>
    <property type="evidence" value="ECO:0007669"/>
    <property type="project" value="InterPro"/>
</dbReference>
<evidence type="ECO:0000256" key="4">
    <source>
        <dbReference type="ARBA" id="ARBA00022917"/>
    </source>
</evidence>
<dbReference type="PANTHER" id="PTHR44372">
    <property type="entry name" value="ELONGATION FACTOR 1-GAMMA 1-RELATED"/>
    <property type="match status" value="1"/>
</dbReference>
<evidence type="ECO:0000313" key="11">
    <source>
        <dbReference type="Proteomes" id="UP000026962"/>
    </source>
</evidence>
<evidence type="ECO:0000259" key="7">
    <source>
        <dbReference type="PROSITE" id="PS50040"/>
    </source>
</evidence>
<feature type="region of interest" description="Disordered" evidence="6">
    <location>
        <begin position="1085"/>
        <end position="1140"/>
    </location>
</feature>
<evidence type="ECO:0000313" key="10">
    <source>
        <dbReference type="EnsemblPlants" id="OPUNC02G08050.1"/>
    </source>
</evidence>
<dbReference type="InterPro" id="IPR004045">
    <property type="entry name" value="Glutathione_S-Trfase_N"/>
</dbReference>
<dbReference type="FunFam" id="3.40.30.10:FF:000148">
    <property type="entry name" value="Elongation factor 1B gamma"/>
    <property type="match status" value="3"/>
</dbReference>
<dbReference type="GO" id="GO:0003746">
    <property type="term" value="F:translation elongation factor activity"/>
    <property type="evidence" value="ECO:0007669"/>
    <property type="project" value="UniProtKB-UniRule"/>
</dbReference>
<feature type="compositionally biased region" description="Basic and acidic residues" evidence="6">
    <location>
        <begin position="673"/>
        <end position="698"/>
    </location>
</feature>
<proteinExistence type="predicted"/>
<accession>A0A0E0JXE8</accession>
<dbReference type="InterPro" id="IPR036249">
    <property type="entry name" value="Thioredoxin-like_sf"/>
</dbReference>
<dbReference type="SMART" id="SM01183">
    <property type="entry name" value="EF1G"/>
    <property type="match status" value="3"/>
</dbReference>
<feature type="compositionally biased region" description="Basic and acidic residues" evidence="6">
    <location>
        <begin position="1096"/>
        <end position="1121"/>
    </location>
</feature>
<dbReference type="Gramene" id="OPUNC02G08050.1">
    <property type="protein sequence ID" value="OPUNC02G08050.1"/>
    <property type="gene ID" value="OPUNC02G08050"/>
</dbReference>
<evidence type="ECO:0000259" key="8">
    <source>
        <dbReference type="PROSITE" id="PS50404"/>
    </source>
</evidence>
<evidence type="ECO:0000256" key="5">
    <source>
        <dbReference type="PROSITE-ProRule" id="PRU00519"/>
    </source>
</evidence>
<comment type="function">
    <text evidence="1">Probably plays a role in anchoring the complex to other cellular components.</text>
</comment>
<dbReference type="InterPro" id="IPR010987">
    <property type="entry name" value="Glutathione-S-Trfase_C-like"/>
</dbReference>
<evidence type="ECO:0000256" key="3">
    <source>
        <dbReference type="ARBA" id="ARBA00022768"/>
    </source>
</evidence>
<dbReference type="Gene3D" id="3.40.30.10">
    <property type="entry name" value="Glutaredoxin"/>
    <property type="match status" value="3"/>
</dbReference>
<dbReference type="eggNOG" id="KOG1627">
    <property type="taxonomic scope" value="Eukaryota"/>
</dbReference>
<dbReference type="SUPFAM" id="SSF47616">
    <property type="entry name" value="GST C-terminal domain-like"/>
    <property type="match status" value="3"/>
</dbReference>
<name>A0A0E0JXE8_ORYPU</name>
<dbReference type="InterPro" id="IPR001662">
    <property type="entry name" value="EF1B_G_C"/>
</dbReference>
<dbReference type="SUPFAM" id="SSF89942">
    <property type="entry name" value="eEF1-gamma domain"/>
    <property type="match status" value="3"/>
</dbReference>
<feature type="domain" description="GST N-terminal" evidence="8">
    <location>
        <begin position="453"/>
        <end position="534"/>
    </location>
</feature>
<dbReference type="PROSITE" id="PS50405">
    <property type="entry name" value="GST_CTER"/>
    <property type="match status" value="3"/>
</dbReference>
<organism evidence="10">
    <name type="scientific">Oryza punctata</name>
    <name type="common">Red rice</name>
    <dbReference type="NCBI Taxonomy" id="4537"/>
    <lineage>
        <taxon>Eukaryota</taxon>
        <taxon>Viridiplantae</taxon>
        <taxon>Streptophyta</taxon>
        <taxon>Embryophyta</taxon>
        <taxon>Tracheophyta</taxon>
        <taxon>Spermatophyta</taxon>
        <taxon>Magnoliopsida</taxon>
        <taxon>Liliopsida</taxon>
        <taxon>Poales</taxon>
        <taxon>Poaceae</taxon>
        <taxon>BOP clade</taxon>
        <taxon>Oryzoideae</taxon>
        <taxon>Oryzeae</taxon>
        <taxon>Oryzinae</taxon>
        <taxon>Oryza</taxon>
    </lineage>
</organism>
<dbReference type="EnsemblPlants" id="OPUNC02G08050.1">
    <property type="protein sequence ID" value="OPUNC02G08050.1"/>
    <property type="gene ID" value="OPUNC02G08050"/>
</dbReference>
<keyword evidence="3 5" id="KW-0251">Elongation factor</keyword>
<keyword evidence="4 5" id="KW-0648">Protein biosynthesis</keyword>
<feature type="domain" description="GST C-terminal" evidence="9">
    <location>
        <begin position="110"/>
        <end position="238"/>
    </location>
</feature>
<dbReference type="FunFam" id="1.20.1050.10:FF:000006">
    <property type="entry name" value="Elongation factor 1 gamma"/>
    <property type="match status" value="3"/>
</dbReference>
<dbReference type="InterPro" id="IPR036433">
    <property type="entry name" value="EF1B_G_C_sf"/>
</dbReference>
<dbReference type="STRING" id="4537.A0A0E0JXE8"/>
<dbReference type="PROSITE" id="PS50040">
    <property type="entry name" value="EF1G_C"/>
    <property type="match status" value="3"/>
</dbReference>
<feature type="domain" description="GST N-terminal" evidence="8">
    <location>
        <begin position="876"/>
        <end position="957"/>
    </location>
</feature>
<dbReference type="CDD" id="cd03044">
    <property type="entry name" value="GST_N_EF1Bgamma"/>
    <property type="match status" value="3"/>
</dbReference>